<dbReference type="InterPro" id="IPR036291">
    <property type="entry name" value="NAD(P)-bd_dom_sf"/>
</dbReference>
<dbReference type="AlphaFoldDB" id="A0A6J7XTV4"/>
<dbReference type="GO" id="GO:0030267">
    <property type="term" value="F:glyoxylate reductase (NADPH) activity"/>
    <property type="evidence" value="ECO:0007669"/>
    <property type="project" value="TreeGrafter"/>
</dbReference>
<dbReference type="CDD" id="cd12166">
    <property type="entry name" value="2-Hacid_dh_7"/>
    <property type="match status" value="1"/>
</dbReference>
<dbReference type="Pfam" id="PF02826">
    <property type="entry name" value="2-Hacid_dh_C"/>
    <property type="match status" value="1"/>
</dbReference>
<dbReference type="Gene3D" id="3.40.50.720">
    <property type="entry name" value="NAD(P)-binding Rossmann-like Domain"/>
    <property type="match status" value="2"/>
</dbReference>
<evidence type="ECO:0000259" key="3">
    <source>
        <dbReference type="Pfam" id="PF02826"/>
    </source>
</evidence>
<dbReference type="EMBL" id="CAFBSG010000017">
    <property type="protein sequence ID" value="CAB5240800.1"/>
    <property type="molecule type" value="Genomic_DNA"/>
</dbReference>
<evidence type="ECO:0000256" key="2">
    <source>
        <dbReference type="ARBA" id="ARBA00023027"/>
    </source>
</evidence>
<dbReference type="PANTHER" id="PTHR10996:SF178">
    <property type="entry name" value="2-HYDROXYACID DEHYDROGENASE YGL185C-RELATED"/>
    <property type="match status" value="1"/>
</dbReference>
<keyword evidence="1" id="KW-0560">Oxidoreductase</keyword>
<dbReference type="PROSITE" id="PS00065">
    <property type="entry name" value="D_2_HYDROXYACID_DH_1"/>
    <property type="match status" value="1"/>
</dbReference>
<dbReference type="InterPro" id="IPR050223">
    <property type="entry name" value="D-isomer_2-hydroxyacid_DH"/>
</dbReference>
<protein>
    <submittedName>
        <fullName evidence="4">Unannotated protein</fullName>
    </submittedName>
</protein>
<dbReference type="SUPFAM" id="SSF51735">
    <property type="entry name" value="NAD(P)-binding Rossmann-fold domains"/>
    <property type="match status" value="1"/>
</dbReference>
<dbReference type="InterPro" id="IPR029752">
    <property type="entry name" value="D-isomer_DH_CS1"/>
</dbReference>
<dbReference type="InterPro" id="IPR006140">
    <property type="entry name" value="D-isomer_DH_NAD-bd"/>
</dbReference>
<gene>
    <name evidence="4" type="ORF">UFOPK3554_01057</name>
</gene>
<evidence type="ECO:0000256" key="1">
    <source>
        <dbReference type="ARBA" id="ARBA00023002"/>
    </source>
</evidence>
<accession>A0A6J7XTV4</accession>
<feature type="domain" description="D-isomer specific 2-hydroxyacid dehydrogenase NAD-binding" evidence="3">
    <location>
        <begin position="98"/>
        <end position="265"/>
    </location>
</feature>
<organism evidence="4">
    <name type="scientific">freshwater metagenome</name>
    <dbReference type="NCBI Taxonomy" id="449393"/>
    <lineage>
        <taxon>unclassified sequences</taxon>
        <taxon>metagenomes</taxon>
        <taxon>ecological metagenomes</taxon>
    </lineage>
</organism>
<keyword evidence="2" id="KW-0520">NAD</keyword>
<proteinExistence type="predicted"/>
<reference evidence="4" key="1">
    <citation type="submission" date="2020-05" db="EMBL/GenBank/DDBJ databases">
        <authorList>
            <person name="Chiriac C."/>
            <person name="Salcher M."/>
            <person name="Ghai R."/>
            <person name="Kavagutti S V."/>
        </authorList>
    </citation>
    <scope>NUCLEOTIDE SEQUENCE</scope>
</reference>
<dbReference type="GO" id="GO:0051287">
    <property type="term" value="F:NAD binding"/>
    <property type="evidence" value="ECO:0007669"/>
    <property type="project" value="InterPro"/>
</dbReference>
<dbReference type="InterPro" id="IPR029753">
    <property type="entry name" value="D-isomer_DH_CS"/>
</dbReference>
<dbReference type="PANTHER" id="PTHR10996">
    <property type="entry name" value="2-HYDROXYACID DEHYDROGENASE-RELATED"/>
    <property type="match status" value="1"/>
</dbReference>
<dbReference type="GO" id="GO:0016618">
    <property type="term" value="F:hydroxypyruvate reductase [NAD(P)H] activity"/>
    <property type="evidence" value="ECO:0007669"/>
    <property type="project" value="TreeGrafter"/>
</dbReference>
<name>A0A6J7XTV4_9ZZZZ</name>
<dbReference type="PROSITE" id="PS00671">
    <property type="entry name" value="D_2_HYDROXYACID_DH_3"/>
    <property type="match status" value="1"/>
</dbReference>
<dbReference type="GO" id="GO:0005829">
    <property type="term" value="C:cytosol"/>
    <property type="evidence" value="ECO:0007669"/>
    <property type="project" value="TreeGrafter"/>
</dbReference>
<evidence type="ECO:0000313" key="4">
    <source>
        <dbReference type="EMBL" id="CAB5240800.1"/>
    </source>
</evidence>
<sequence length="299" mass="32311">MKMTVWTQWDDLIVPEGITALGPATCSLESADLGAIDFFVPQYMGGSDALAFARKMPNLKYLQVPNAGFDDAIEYLRPGMILCNARGVHDASTSELAIGLAIASRRGLADFVRAQDRGEWLHERYPSFNDSNIAIVGFGSIGQSLARSLSGFDVTITGFSRSATAGALGMERLDELLSTFDIVFLTLPLNDQSRGLFNSDRLGLMKNGSLIINVARGPVIDTEALLKELNSGRLYAGLDVTDPEPLPVGHRLWSAKNCIISPHVGGDSSAFESRGKILVEQQLARLARGEELINIVARA</sequence>